<dbReference type="EC" id="2.5.1.58" evidence="4"/>
<keyword evidence="7" id="KW-0677">Repeat</keyword>
<evidence type="ECO:0000256" key="9">
    <source>
        <dbReference type="ARBA" id="ARBA00040965"/>
    </source>
</evidence>
<protein>
    <recommendedName>
        <fullName evidence="9">Protein farnesyltransferase/geranylgeranyltransferase type-1 subunit alpha</fullName>
        <ecNumber evidence="4">2.5.1.58</ecNumber>
        <ecNumber evidence="3">2.5.1.59</ecNumber>
    </recommendedName>
    <alternativeName>
        <fullName evidence="12">CAAX farnesyltransferase subunit alpha</fullName>
    </alternativeName>
    <alternativeName>
        <fullName evidence="11">FTase-alpha</fullName>
    </alternativeName>
    <alternativeName>
        <fullName evidence="10">Ras proteins prenyltransferase subunit alpha</fullName>
    </alternativeName>
    <alternativeName>
        <fullName evidence="13">Type I protein geranyl-geranyltransferase subunit alpha</fullName>
    </alternativeName>
</protein>
<organism evidence="14 15">
    <name type="scientific">Perkinsus olseni</name>
    <name type="common">Perkinsus atlanticus</name>
    <dbReference type="NCBI Taxonomy" id="32597"/>
    <lineage>
        <taxon>Eukaryota</taxon>
        <taxon>Sar</taxon>
        <taxon>Alveolata</taxon>
        <taxon>Perkinsozoa</taxon>
        <taxon>Perkinsea</taxon>
        <taxon>Perkinsida</taxon>
        <taxon>Perkinsidae</taxon>
        <taxon>Perkinsus</taxon>
    </lineage>
</organism>
<gene>
    <name evidence="14" type="ORF">FOZ62_011515</name>
</gene>
<evidence type="ECO:0000256" key="3">
    <source>
        <dbReference type="ARBA" id="ARBA00012700"/>
    </source>
</evidence>
<dbReference type="Pfam" id="PF01239">
    <property type="entry name" value="PPTA"/>
    <property type="match status" value="3"/>
</dbReference>
<dbReference type="InterPro" id="IPR002088">
    <property type="entry name" value="Prenyl_trans_a"/>
</dbReference>
<dbReference type="PROSITE" id="PS51147">
    <property type="entry name" value="PFTA"/>
    <property type="match status" value="3"/>
</dbReference>
<evidence type="ECO:0000256" key="7">
    <source>
        <dbReference type="ARBA" id="ARBA00022737"/>
    </source>
</evidence>
<keyword evidence="6" id="KW-0808">Transferase</keyword>
<dbReference type="EC" id="2.5.1.59" evidence="3"/>
<evidence type="ECO:0000256" key="13">
    <source>
        <dbReference type="ARBA" id="ARBA00043219"/>
    </source>
</evidence>
<feature type="non-terminal residue" evidence="14">
    <location>
        <position position="1"/>
    </location>
</feature>
<evidence type="ECO:0000256" key="1">
    <source>
        <dbReference type="ARBA" id="ARBA00001946"/>
    </source>
</evidence>
<dbReference type="PANTHER" id="PTHR11129:SF1">
    <property type="entry name" value="PROTEIN FARNESYLTRANSFERASE_GERANYLGERANYLTRANSFERASE TYPE-1 SUBUNIT ALPHA"/>
    <property type="match status" value="1"/>
</dbReference>
<evidence type="ECO:0000256" key="2">
    <source>
        <dbReference type="ARBA" id="ARBA00006734"/>
    </source>
</evidence>
<comment type="cofactor">
    <cofactor evidence="1">
        <name>Mg(2+)</name>
        <dbReference type="ChEBI" id="CHEBI:18420"/>
    </cofactor>
</comment>
<evidence type="ECO:0000256" key="12">
    <source>
        <dbReference type="ARBA" id="ARBA00043086"/>
    </source>
</evidence>
<dbReference type="GO" id="GO:0005965">
    <property type="term" value="C:protein farnesyltransferase complex"/>
    <property type="evidence" value="ECO:0007669"/>
    <property type="project" value="TreeGrafter"/>
</dbReference>
<evidence type="ECO:0000313" key="14">
    <source>
        <dbReference type="EMBL" id="KAF4726693.1"/>
    </source>
</evidence>
<dbReference type="Gene3D" id="1.25.40.120">
    <property type="entry name" value="Protein prenylyltransferase"/>
    <property type="match status" value="1"/>
</dbReference>
<evidence type="ECO:0000256" key="5">
    <source>
        <dbReference type="ARBA" id="ARBA00022602"/>
    </source>
</evidence>
<accession>A0A7J6S1S4</accession>
<dbReference type="AlphaFoldDB" id="A0A7J6S1S4"/>
<keyword evidence="5" id="KW-0637">Prenyltransferase</keyword>
<evidence type="ECO:0000256" key="10">
    <source>
        <dbReference type="ARBA" id="ARBA00041392"/>
    </source>
</evidence>
<dbReference type="GO" id="GO:0005953">
    <property type="term" value="C:CAAX-protein geranylgeranyltransferase complex"/>
    <property type="evidence" value="ECO:0007669"/>
    <property type="project" value="TreeGrafter"/>
</dbReference>
<evidence type="ECO:0000256" key="11">
    <source>
        <dbReference type="ARBA" id="ARBA00042436"/>
    </source>
</evidence>
<evidence type="ECO:0000256" key="4">
    <source>
        <dbReference type="ARBA" id="ARBA00012702"/>
    </source>
</evidence>
<sequence length="178" mass="20570">MNGSGDGVWAVWERRTVGFQDIHNYFRAVIEAGEASRRAFDLTAEVIDLNAANYTAWYWRRKCLEELADDELLQGELEFTREWATDSPKNYQVWFHRRWVVQRLFDKQLLSKPDEVMPATATDDGSAGSVFSYQEFDFTAEALSEDAKNLNAWSHRMFVVRLFGRNTTVSGLEAELDL</sequence>
<dbReference type="SUPFAM" id="SSF48439">
    <property type="entry name" value="Protein prenylyltransferase"/>
    <property type="match status" value="1"/>
</dbReference>
<reference evidence="14 15" key="1">
    <citation type="submission" date="2020-04" db="EMBL/GenBank/DDBJ databases">
        <title>Perkinsus olseni comparative genomics.</title>
        <authorList>
            <person name="Bogema D.R."/>
        </authorList>
    </citation>
    <scope>NUCLEOTIDE SEQUENCE [LARGE SCALE GENOMIC DNA]</scope>
    <source>
        <strain evidence="14">ATCC PRA-205</strain>
    </source>
</reference>
<dbReference type="GO" id="GO:0004662">
    <property type="term" value="F:CAAX-protein geranylgeranyltransferase activity"/>
    <property type="evidence" value="ECO:0007669"/>
    <property type="project" value="UniProtKB-EC"/>
</dbReference>
<name>A0A7J6S1S4_PEROL</name>
<dbReference type="EMBL" id="JABANM010018077">
    <property type="protein sequence ID" value="KAF4726693.1"/>
    <property type="molecule type" value="Genomic_DNA"/>
</dbReference>
<comment type="similarity">
    <text evidence="2">Belongs to the protein prenyltransferase subunit alpha family.</text>
</comment>
<evidence type="ECO:0000256" key="6">
    <source>
        <dbReference type="ARBA" id="ARBA00022679"/>
    </source>
</evidence>
<dbReference type="Proteomes" id="UP000574390">
    <property type="component" value="Unassembled WGS sequence"/>
</dbReference>
<evidence type="ECO:0000313" key="15">
    <source>
        <dbReference type="Proteomes" id="UP000574390"/>
    </source>
</evidence>
<evidence type="ECO:0000256" key="8">
    <source>
        <dbReference type="ARBA" id="ARBA00022842"/>
    </source>
</evidence>
<keyword evidence="8" id="KW-0460">Magnesium</keyword>
<proteinExistence type="inferred from homology"/>
<dbReference type="PANTHER" id="PTHR11129">
    <property type="entry name" value="PROTEIN FARNESYLTRANSFERASE ALPHA SUBUNIT/RAB GERANYLGERANYL TRANSFERASE ALPHA SUBUNIT"/>
    <property type="match status" value="1"/>
</dbReference>
<comment type="caution">
    <text evidence="14">The sequence shown here is derived from an EMBL/GenBank/DDBJ whole genome shotgun (WGS) entry which is preliminary data.</text>
</comment>
<dbReference type="GO" id="GO:0004660">
    <property type="term" value="F:protein farnesyltransferase activity"/>
    <property type="evidence" value="ECO:0007669"/>
    <property type="project" value="UniProtKB-EC"/>
</dbReference>